<feature type="transmembrane region" description="Helical" evidence="6">
    <location>
        <begin position="216"/>
        <end position="236"/>
    </location>
</feature>
<dbReference type="InterPro" id="IPR050833">
    <property type="entry name" value="Poly_Biosynth_Transport"/>
</dbReference>
<dbReference type="OrthoDB" id="112053at2157"/>
<feature type="transmembrane region" description="Helical" evidence="6">
    <location>
        <begin position="395"/>
        <end position="415"/>
    </location>
</feature>
<dbReference type="eggNOG" id="arCOG02209">
    <property type="taxonomic scope" value="Archaea"/>
</dbReference>
<feature type="transmembrane region" description="Helical" evidence="6">
    <location>
        <begin position="300"/>
        <end position="333"/>
    </location>
</feature>
<keyword evidence="2" id="KW-1003">Cell membrane</keyword>
<dbReference type="HOGENOM" id="CLU_544709_0_0_2"/>
<dbReference type="InParanoid" id="Q9HK98"/>
<evidence type="ECO:0000256" key="2">
    <source>
        <dbReference type="ARBA" id="ARBA00022475"/>
    </source>
</evidence>
<feature type="transmembrane region" description="Helical" evidence="6">
    <location>
        <begin position="183"/>
        <end position="204"/>
    </location>
</feature>
<dbReference type="EMBL" id="AL445065">
    <property type="protein sequence ID" value="CAC11841.1"/>
    <property type="molecule type" value="Genomic_DNA"/>
</dbReference>
<feature type="transmembrane region" description="Helical" evidence="6">
    <location>
        <begin position="256"/>
        <end position="279"/>
    </location>
</feature>
<evidence type="ECO:0000256" key="3">
    <source>
        <dbReference type="ARBA" id="ARBA00022692"/>
    </source>
</evidence>
<feature type="transmembrane region" description="Helical" evidence="6">
    <location>
        <begin position="12"/>
        <end position="33"/>
    </location>
</feature>
<accession>Q9HK98</accession>
<dbReference type="Proteomes" id="UP000001024">
    <property type="component" value="Chromosome"/>
</dbReference>
<dbReference type="PANTHER" id="PTHR30250:SF11">
    <property type="entry name" value="O-ANTIGEN TRANSPORTER-RELATED"/>
    <property type="match status" value="1"/>
</dbReference>
<feature type="transmembrane region" description="Helical" evidence="6">
    <location>
        <begin position="156"/>
        <end position="177"/>
    </location>
</feature>
<dbReference type="KEGG" id="tac:Ta0703"/>
<evidence type="ECO:0000256" key="1">
    <source>
        <dbReference type="ARBA" id="ARBA00004651"/>
    </source>
</evidence>
<feature type="transmembrane region" description="Helical" evidence="6">
    <location>
        <begin position="368"/>
        <end position="389"/>
    </location>
</feature>
<keyword evidence="3 6" id="KW-0812">Transmembrane</keyword>
<feature type="transmembrane region" description="Helical" evidence="6">
    <location>
        <begin position="427"/>
        <end position="445"/>
    </location>
</feature>
<dbReference type="EnsemblBacteria" id="CAC11841">
    <property type="protein sequence ID" value="CAC11841"/>
    <property type="gene ID" value="CAC11841"/>
</dbReference>
<sequence length="512" mass="56106">MTHSSSFVGTDVLYQYTGAGAQLFSGALFYVVLVRLFNSTDVGAVALFLAIVGLFNLIFSMGLGTAVQHFASYHLGKREYATAKSIVFKILALGFLLSLGGLAFMLYTSTGISIIFMHTTRYSNLIRLLSLVLVGNVLFGILNGAALGLQLFRTSGLMNIIIWVTYYSIALMMGFFFKSLTYLIIGWTAGIFFGVFMYLYFIITSTRNYRGTPRKLTPSLLFQFSIPVLLSSIISYGASYTDRFIVAGLMPLSSLAIYNFALLIATSIGFLVSPLNNIMLPKFSEFYGMGNRENIRSRTAIATVVVSAVYVPAALGIAALSRMIIVLLAGRYYEEGADAISIVSISSAIFITSNVMTQLIAAVRKTRVFIYSSSAALASNLVFSILLIPRFGIEGASIGFSSVYAASFIVVYYYAKKTGLFRTDMMGLTKIWISSIVMVIIVVFLEVHFGTALYLLVPYILIGALTYMGMIKATRLIKRDEELFLGSLFPESASVVKKFISFLASGKNKDVQ</sequence>
<dbReference type="GO" id="GO:0005886">
    <property type="term" value="C:plasma membrane"/>
    <property type="evidence" value="ECO:0007669"/>
    <property type="project" value="UniProtKB-SubCell"/>
</dbReference>
<dbReference type="RefSeq" id="WP_010901124.1">
    <property type="nucleotide sequence ID" value="NC_002578.1"/>
</dbReference>
<dbReference type="STRING" id="273075.gene:9571923"/>
<feature type="transmembrane region" description="Helical" evidence="6">
    <location>
        <begin position="451"/>
        <end position="470"/>
    </location>
</feature>
<organism evidence="7 8">
    <name type="scientific">Thermoplasma acidophilum (strain ATCC 25905 / DSM 1728 / JCM 9062 / NBRC 15155 / AMRC-C165)</name>
    <dbReference type="NCBI Taxonomy" id="273075"/>
    <lineage>
        <taxon>Archaea</taxon>
        <taxon>Methanobacteriati</taxon>
        <taxon>Thermoplasmatota</taxon>
        <taxon>Thermoplasmata</taxon>
        <taxon>Thermoplasmatales</taxon>
        <taxon>Thermoplasmataceae</taxon>
        <taxon>Thermoplasma</taxon>
    </lineage>
</organism>
<keyword evidence="8" id="KW-1185">Reference proteome</keyword>
<dbReference type="CDD" id="cd13128">
    <property type="entry name" value="MATE_Wzx_like"/>
    <property type="match status" value="1"/>
</dbReference>
<protein>
    <submittedName>
        <fullName evidence="7">Repeating unit transporter related protein</fullName>
    </submittedName>
</protein>
<gene>
    <name evidence="7" type="ordered locus">Ta0703</name>
</gene>
<feature type="transmembrane region" description="Helical" evidence="6">
    <location>
        <begin position="45"/>
        <end position="66"/>
    </location>
</feature>
<evidence type="ECO:0000313" key="7">
    <source>
        <dbReference type="EMBL" id="CAC11841.1"/>
    </source>
</evidence>
<dbReference type="Pfam" id="PF13440">
    <property type="entry name" value="Polysacc_synt_3"/>
    <property type="match status" value="1"/>
</dbReference>
<keyword evidence="4 6" id="KW-1133">Transmembrane helix</keyword>
<evidence type="ECO:0000256" key="5">
    <source>
        <dbReference type="ARBA" id="ARBA00023136"/>
    </source>
</evidence>
<proteinExistence type="predicted"/>
<dbReference type="PANTHER" id="PTHR30250">
    <property type="entry name" value="PST FAMILY PREDICTED COLANIC ACID TRANSPORTER"/>
    <property type="match status" value="1"/>
</dbReference>
<evidence type="ECO:0000313" key="8">
    <source>
        <dbReference type="Proteomes" id="UP000001024"/>
    </source>
</evidence>
<dbReference type="AlphaFoldDB" id="Q9HK98"/>
<feature type="transmembrane region" description="Helical" evidence="6">
    <location>
        <begin position="339"/>
        <end position="361"/>
    </location>
</feature>
<comment type="subcellular location">
    <subcellularLocation>
        <location evidence="1">Cell membrane</location>
        <topology evidence="1">Multi-pass membrane protein</topology>
    </subcellularLocation>
</comment>
<dbReference type="PaxDb" id="273075-Ta0703"/>
<reference evidence="7 8" key="1">
    <citation type="journal article" date="2000" name="Nature">
        <title>The genome sequence of the thermoacidophilic scavenger Thermoplasma acidophilum.</title>
        <authorList>
            <person name="Ruepp A."/>
            <person name="Graml W."/>
            <person name="Santos-Martinez M.L."/>
            <person name="Koretke K.K."/>
            <person name="Volker C."/>
            <person name="Mewes H.W."/>
            <person name="Frishman D."/>
            <person name="Stocker S."/>
            <person name="Lupas A.N."/>
            <person name="Baumeister W."/>
        </authorList>
    </citation>
    <scope>NUCLEOTIDE SEQUENCE [LARGE SCALE GENOMIC DNA]</scope>
    <source>
        <strain evidence="8">ATCC 25905 / DSM 1728 / JCM 9062 / NBRC 15155 / AMRC-C165</strain>
    </source>
</reference>
<evidence type="ECO:0000256" key="4">
    <source>
        <dbReference type="ARBA" id="ARBA00022989"/>
    </source>
</evidence>
<keyword evidence="5 6" id="KW-0472">Membrane</keyword>
<feature type="transmembrane region" description="Helical" evidence="6">
    <location>
        <begin position="86"/>
        <end position="108"/>
    </location>
</feature>
<feature type="transmembrane region" description="Helical" evidence="6">
    <location>
        <begin position="128"/>
        <end position="149"/>
    </location>
</feature>
<name>Q9HK98_THEAC</name>
<evidence type="ECO:0000256" key="6">
    <source>
        <dbReference type="SAM" id="Phobius"/>
    </source>
</evidence>